<keyword evidence="3" id="KW-1133">Transmembrane helix</keyword>
<evidence type="ECO:0000313" key="6">
    <source>
        <dbReference type="Proteomes" id="UP000236845"/>
    </source>
</evidence>
<dbReference type="Pfam" id="PF00293">
    <property type="entry name" value="NUDIX"/>
    <property type="match status" value="1"/>
</dbReference>
<keyword evidence="3" id="KW-0472">Membrane</keyword>
<dbReference type="Proteomes" id="UP000236845">
    <property type="component" value="Unassembled WGS sequence"/>
</dbReference>
<dbReference type="Gene3D" id="3.90.79.10">
    <property type="entry name" value="Nucleoside Triphosphate Pyrophosphohydrolase"/>
    <property type="match status" value="1"/>
</dbReference>
<comment type="caution">
    <text evidence="5">The sequence shown here is derived from an EMBL/GenBank/DDBJ whole genome shotgun (WGS) entry which is preliminary data.</text>
</comment>
<evidence type="ECO:0000259" key="4">
    <source>
        <dbReference type="Pfam" id="PF00293"/>
    </source>
</evidence>
<dbReference type="PANTHER" id="PTHR11839">
    <property type="entry name" value="UDP/ADP-SUGAR PYROPHOSPHATASE"/>
    <property type="match status" value="1"/>
</dbReference>
<organism evidence="5 6">
    <name type="scientific">Candidatus Kerfeldbacteria bacterium CG08_land_8_20_14_0_20_43_14</name>
    <dbReference type="NCBI Taxonomy" id="2014246"/>
    <lineage>
        <taxon>Bacteria</taxon>
        <taxon>Candidatus Kerfeldiibacteriota</taxon>
    </lineage>
</organism>
<dbReference type="GO" id="GO:0016787">
    <property type="term" value="F:hydrolase activity"/>
    <property type="evidence" value="ECO:0007669"/>
    <property type="project" value="UniProtKB-KW"/>
</dbReference>
<accession>A0A2H0YS16</accession>
<dbReference type="InterPro" id="IPR015797">
    <property type="entry name" value="NUDIX_hydrolase-like_dom_sf"/>
</dbReference>
<sequence>MKKTKNPWRTLKSRLVYRNSWIKIRENQVIRPDGKPGIYSYLEKPPGAFVIAYEDNAIYLLKQFRYVLKKAIYELPAGVVKGKNYLANAKRELLEETSIKAKTWKLLGTFNVAPGHETTRAYAFLATDLDTSNIRIAQEGDESIIAVEKVKIPTLRKRMTKSQIVCGISLAALNLFFNHLYLKKKI</sequence>
<gene>
    <name evidence="5" type="ORF">COT26_02735</name>
</gene>
<keyword evidence="2" id="KW-0378">Hydrolase</keyword>
<reference evidence="6" key="1">
    <citation type="submission" date="2017-09" db="EMBL/GenBank/DDBJ databases">
        <title>Depth-based differentiation of microbial function through sediment-hosted aquifers and enrichment of novel symbionts in the deep terrestrial subsurface.</title>
        <authorList>
            <person name="Probst A.J."/>
            <person name="Ladd B."/>
            <person name="Jarett J.K."/>
            <person name="Geller-Mcgrath D.E."/>
            <person name="Sieber C.M.K."/>
            <person name="Emerson J.B."/>
            <person name="Anantharaman K."/>
            <person name="Thomas B.C."/>
            <person name="Malmstrom R."/>
            <person name="Stieglmeier M."/>
            <person name="Klingl A."/>
            <person name="Woyke T."/>
            <person name="Ryan C.M."/>
            <person name="Banfield J.F."/>
        </authorList>
    </citation>
    <scope>NUCLEOTIDE SEQUENCE [LARGE SCALE GENOMIC DNA]</scope>
</reference>
<evidence type="ECO:0000256" key="3">
    <source>
        <dbReference type="SAM" id="Phobius"/>
    </source>
</evidence>
<feature type="domain" description="Nudix hydrolase" evidence="4">
    <location>
        <begin position="45"/>
        <end position="150"/>
    </location>
</feature>
<evidence type="ECO:0000256" key="2">
    <source>
        <dbReference type="ARBA" id="ARBA00022801"/>
    </source>
</evidence>
<feature type="transmembrane region" description="Helical" evidence="3">
    <location>
        <begin position="164"/>
        <end position="182"/>
    </location>
</feature>
<dbReference type="EMBL" id="PEXW01000062">
    <property type="protein sequence ID" value="PIS40542.1"/>
    <property type="molecule type" value="Genomic_DNA"/>
</dbReference>
<dbReference type="GO" id="GO:0006753">
    <property type="term" value="P:nucleoside phosphate metabolic process"/>
    <property type="evidence" value="ECO:0007669"/>
    <property type="project" value="TreeGrafter"/>
</dbReference>
<dbReference type="CDD" id="cd03424">
    <property type="entry name" value="NUDIX_ADPRase_Nudt5_UGPPase_Nudt14"/>
    <property type="match status" value="1"/>
</dbReference>
<name>A0A2H0YS16_9BACT</name>
<dbReference type="InterPro" id="IPR000086">
    <property type="entry name" value="NUDIX_hydrolase_dom"/>
</dbReference>
<dbReference type="AlphaFoldDB" id="A0A2H0YS16"/>
<evidence type="ECO:0000313" key="5">
    <source>
        <dbReference type="EMBL" id="PIS40542.1"/>
    </source>
</evidence>
<dbReference type="GO" id="GO:0019693">
    <property type="term" value="P:ribose phosphate metabolic process"/>
    <property type="evidence" value="ECO:0007669"/>
    <property type="project" value="TreeGrafter"/>
</dbReference>
<evidence type="ECO:0000256" key="1">
    <source>
        <dbReference type="ARBA" id="ARBA00001946"/>
    </source>
</evidence>
<dbReference type="SUPFAM" id="SSF55811">
    <property type="entry name" value="Nudix"/>
    <property type="match status" value="1"/>
</dbReference>
<protein>
    <recommendedName>
        <fullName evidence="4">Nudix hydrolase domain-containing protein</fullName>
    </recommendedName>
</protein>
<dbReference type="PANTHER" id="PTHR11839:SF18">
    <property type="entry name" value="NUDIX HYDROLASE DOMAIN-CONTAINING PROTEIN"/>
    <property type="match status" value="1"/>
</dbReference>
<keyword evidence="3" id="KW-0812">Transmembrane</keyword>
<comment type="cofactor">
    <cofactor evidence="1">
        <name>Mg(2+)</name>
        <dbReference type="ChEBI" id="CHEBI:18420"/>
    </cofactor>
</comment>
<proteinExistence type="predicted"/>